<proteinExistence type="predicted"/>
<organism evidence="2 3">
    <name type="scientific">Ficus carica</name>
    <name type="common">Common fig</name>
    <dbReference type="NCBI Taxonomy" id="3494"/>
    <lineage>
        <taxon>Eukaryota</taxon>
        <taxon>Viridiplantae</taxon>
        <taxon>Streptophyta</taxon>
        <taxon>Embryophyta</taxon>
        <taxon>Tracheophyta</taxon>
        <taxon>Spermatophyta</taxon>
        <taxon>Magnoliopsida</taxon>
        <taxon>eudicotyledons</taxon>
        <taxon>Gunneridae</taxon>
        <taxon>Pentapetalae</taxon>
        <taxon>rosids</taxon>
        <taxon>fabids</taxon>
        <taxon>Rosales</taxon>
        <taxon>Moraceae</taxon>
        <taxon>Ficeae</taxon>
        <taxon>Ficus</taxon>
    </lineage>
</organism>
<dbReference type="EMBL" id="BTGU01000121">
    <property type="protein sequence ID" value="GMN61997.1"/>
    <property type="molecule type" value="Genomic_DNA"/>
</dbReference>
<evidence type="ECO:0000313" key="2">
    <source>
        <dbReference type="EMBL" id="GMN61997.1"/>
    </source>
</evidence>
<dbReference type="AlphaFoldDB" id="A0AA88DU67"/>
<evidence type="ECO:0000313" key="3">
    <source>
        <dbReference type="Proteomes" id="UP001187192"/>
    </source>
</evidence>
<protein>
    <submittedName>
        <fullName evidence="2">Uncharacterized protein</fullName>
    </submittedName>
</protein>
<gene>
    <name evidence="2" type="ORF">TIFTF001_031080</name>
</gene>
<accession>A0AA88DU67</accession>
<comment type="caution">
    <text evidence="2">The sequence shown here is derived from an EMBL/GenBank/DDBJ whole genome shotgun (WGS) entry which is preliminary data.</text>
</comment>
<keyword evidence="3" id="KW-1185">Reference proteome</keyword>
<evidence type="ECO:0000256" key="1">
    <source>
        <dbReference type="SAM" id="MobiDB-lite"/>
    </source>
</evidence>
<reference evidence="2" key="1">
    <citation type="submission" date="2023-07" db="EMBL/GenBank/DDBJ databases">
        <title>draft genome sequence of fig (Ficus carica).</title>
        <authorList>
            <person name="Takahashi T."/>
            <person name="Nishimura K."/>
        </authorList>
    </citation>
    <scope>NUCLEOTIDE SEQUENCE</scope>
</reference>
<feature type="compositionally biased region" description="Polar residues" evidence="1">
    <location>
        <begin position="11"/>
        <end position="21"/>
    </location>
</feature>
<feature type="region of interest" description="Disordered" evidence="1">
    <location>
        <begin position="1"/>
        <end position="21"/>
    </location>
</feature>
<sequence length="99" mass="10161">MSRAAVRFGGQQRSSPKPSTASIAVFFDGGGQVNPREVGDVEGDLLLQPLDVGLPEDGALDRPAIAVPISGIVLVLIDGLKVGGGHEGLDLGGRWSRSS</sequence>
<name>A0AA88DU67_FICCA</name>
<dbReference type="Proteomes" id="UP001187192">
    <property type="component" value="Unassembled WGS sequence"/>
</dbReference>